<keyword evidence="2" id="KW-0378">Hydrolase</keyword>
<dbReference type="InterPro" id="IPR011335">
    <property type="entry name" value="Restrct_endonuc-II-like"/>
</dbReference>
<name>A0AAW4NGR0_BIFLN</name>
<comment type="caution">
    <text evidence="2">The sequence shown here is derived from an EMBL/GenBank/DDBJ whole genome shotgun (WGS) entry which is preliminary data.</text>
</comment>
<feature type="domain" description="Restriction endonuclease type IV Mrr" evidence="1">
    <location>
        <begin position="2"/>
        <end position="40"/>
    </location>
</feature>
<dbReference type="SUPFAM" id="SSF52980">
    <property type="entry name" value="Restriction endonuclease-like"/>
    <property type="match status" value="1"/>
</dbReference>
<dbReference type="EMBL" id="JAHOFX010000002">
    <property type="protein sequence ID" value="MBV3437816.1"/>
    <property type="molecule type" value="Genomic_DNA"/>
</dbReference>
<dbReference type="Pfam" id="PF04471">
    <property type="entry name" value="Mrr_cat"/>
    <property type="match status" value="1"/>
</dbReference>
<dbReference type="InterPro" id="IPR011856">
    <property type="entry name" value="tRNA_endonuc-like_dom_sf"/>
</dbReference>
<dbReference type="Gene3D" id="3.40.1350.10">
    <property type="match status" value="1"/>
</dbReference>
<dbReference type="GO" id="GO:0009307">
    <property type="term" value="P:DNA restriction-modification system"/>
    <property type="evidence" value="ECO:0007669"/>
    <property type="project" value="InterPro"/>
</dbReference>
<gene>
    <name evidence="2" type="ORF">KSW34_01935</name>
</gene>
<dbReference type="Proteomes" id="UP001195937">
    <property type="component" value="Unassembled WGS sequence"/>
</dbReference>
<accession>A0AAW4NGR0</accession>
<dbReference type="GO" id="GO:0003677">
    <property type="term" value="F:DNA binding"/>
    <property type="evidence" value="ECO:0007669"/>
    <property type="project" value="InterPro"/>
</dbReference>
<keyword evidence="2" id="KW-0255">Endonuclease</keyword>
<organism evidence="2 3">
    <name type="scientific">Bifidobacterium longum</name>
    <dbReference type="NCBI Taxonomy" id="216816"/>
    <lineage>
        <taxon>Bacteria</taxon>
        <taxon>Bacillati</taxon>
        <taxon>Actinomycetota</taxon>
        <taxon>Actinomycetes</taxon>
        <taxon>Bifidobacteriales</taxon>
        <taxon>Bifidobacteriaceae</taxon>
        <taxon>Bifidobacterium</taxon>
    </lineage>
</organism>
<dbReference type="AlphaFoldDB" id="A0AAW4NGR0"/>
<protein>
    <submittedName>
        <fullName evidence="2">Restriction endonuclease</fullName>
    </submittedName>
</protein>
<evidence type="ECO:0000313" key="2">
    <source>
        <dbReference type="EMBL" id="MBV3437816.1"/>
    </source>
</evidence>
<evidence type="ECO:0000313" key="3">
    <source>
        <dbReference type="Proteomes" id="UP001195937"/>
    </source>
</evidence>
<proteinExistence type="predicted"/>
<evidence type="ECO:0000259" key="1">
    <source>
        <dbReference type="Pfam" id="PF04471"/>
    </source>
</evidence>
<sequence length="45" mass="4870">MFRSLGYTTEVTPASRDGGYDILLRGRDGVMSIVECKCYAHGATA</sequence>
<dbReference type="GO" id="GO:0004519">
    <property type="term" value="F:endonuclease activity"/>
    <property type="evidence" value="ECO:0007669"/>
    <property type="project" value="UniProtKB-KW"/>
</dbReference>
<keyword evidence="2" id="KW-0540">Nuclease</keyword>
<dbReference type="InterPro" id="IPR007560">
    <property type="entry name" value="Restrct_endonuc_IV_Mrr"/>
</dbReference>
<reference evidence="2" key="1">
    <citation type="submission" date="2021-06" db="EMBL/GenBank/DDBJ databases">
        <title>Collection of gut derived symbiotic bacterial strains cultured from healthy donors.</title>
        <authorList>
            <person name="Lin H."/>
            <person name="Littmann E."/>
            <person name="Pamer E.G."/>
        </authorList>
    </citation>
    <scope>NUCLEOTIDE SEQUENCE</scope>
    <source>
        <strain evidence="2">MSK.19.9</strain>
    </source>
</reference>